<feature type="transmembrane region" description="Helical" evidence="6">
    <location>
        <begin position="174"/>
        <end position="199"/>
    </location>
</feature>
<feature type="transmembrane region" description="Helical" evidence="6">
    <location>
        <begin position="277"/>
        <end position="297"/>
    </location>
</feature>
<organism evidence="8 9">
    <name type="scientific">Devosia neptuniae</name>
    <dbReference type="NCBI Taxonomy" id="191302"/>
    <lineage>
        <taxon>Bacteria</taxon>
        <taxon>Pseudomonadati</taxon>
        <taxon>Pseudomonadota</taxon>
        <taxon>Alphaproteobacteria</taxon>
        <taxon>Hyphomicrobiales</taxon>
        <taxon>Devosiaceae</taxon>
        <taxon>Devosia</taxon>
    </lineage>
</organism>
<dbReference type="Proteomes" id="UP001061862">
    <property type="component" value="Chromosome"/>
</dbReference>
<dbReference type="Gene3D" id="1.20.58.220">
    <property type="entry name" value="Phosphate transport system protein phou homolog 2, domain 2"/>
    <property type="match status" value="1"/>
</dbReference>
<dbReference type="PANTHER" id="PTHR10010:SF46">
    <property type="entry name" value="SODIUM-DEPENDENT PHOSPHATE TRANSPORT PROTEIN 2B"/>
    <property type="match status" value="1"/>
</dbReference>
<gene>
    <name evidence="8" type="ORF">N8A98_12250</name>
</gene>
<dbReference type="Pfam" id="PF01895">
    <property type="entry name" value="PhoU"/>
    <property type="match status" value="2"/>
</dbReference>
<evidence type="ECO:0000313" key="9">
    <source>
        <dbReference type="Proteomes" id="UP001061862"/>
    </source>
</evidence>
<keyword evidence="3 6" id="KW-0812">Transmembrane</keyword>
<dbReference type="NCBIfam" id="NF037997">
    <property type="entry name" value="Na_Pi_symport"/>
    <property type="match status" value="1"/>
</dbReference>
<feature type="domain" description="PhoU" evidence="7">
    <location>
        <begin position="446"/>
        <end position="529"/>
    </location>
</feature>
<evidence type="ECO:0000256" key="5">
    <source>
        <dbReference type="ARBA" id="ARBA00023136"/>
    </source>
</evidence>
<proteinExistence type="predicted"/>
<feature type="transmembrane region" description="Helical" evidence="6">
    <location>
        <begin position="137"/>
        <end position="154"/>
    </location>
</feature>
<dbReference type="InterPro" id="IPR003841">
    <property type="entry name" value="Na/Pi_transpt"/>
</dbReference>
<dbReference type="EMBL" id="CP104965">
    <property type="protein sequence ID" value="UXN71894.1"/>
    <property type="molecule type" value="Genomic_DNA"/>
</dbReference>
<dbReference type="InterPro" id="IPR038078">
    <property type="entry name" value="PhoU-like_sf"/>
</dbReference>
<name>A0ABY6CI53_9HYPH</name>
<sequence length="557" mass="58731">MSSTIHLIDLLGAGALLIWGLRLIKTGIMNAFGGSLRQWIGKGTGNRFKAALSGLLATLALQSSTATAVITASFASRGIIEQRMAQAVMLGANVGTAIAAVILSMDVHWIGSAMILIGVVTYSVSQYARGKGVGRAALGLGLMLLALQLLGQVTEPLRESDMVIAVLSGLGDAPVIALLLATGLAFVASSSLAVVLFVALLAQSGLVTPTLAVILVAGANLGGAVPPWLAVSREGVEARRLTLSNLVVRGLGALVLTAFAGPVAALALPLLPNAHMLTIATHIGFSLVLLVVFLPLLDPIAALATKLVPARAAGKQGPTYLDDGALDTPAIALAVAARETLRVGDLVGKMLEISLNGLMQNDPALRDKLGGFDDDVDALQEAIKLYLAKLGRGELDPDDDRRAAEIVSYAINLEHIGDIIDRGLCEQATKKTQRKLKFSPEGLAEIQEMYAKTIENLRLSQSVFFGRDPELARALMAGKVEIRRLEAASSERHLKRVRALRSETLETSTLHLDILRDLKRINAHLASVAVPILEQMGELSESRLVHQASAAPALEQK</sequence>
<feature type="transmembrane region" description="Helical" evidence="6">
    <location>
        <begin position="109"/>
        <end position="125"/>
    </location>
</feature>
<accession>A0ABY6CI53</accession>
<dbReference type="RefSeq" id="WP_262171641.1">
    <property type="nucleotide sequence ID" value="NZ_CP104965.1"/>
</dbReference>
<feature type="transmembrane region" description="Helical" evidence="6">
    <location>
        <begin position="50"/>
        <end position="75"/>
    </location>
</feature>
<evidence type="ECO:0000256" key="2">
    <source>
        <dbReference type="ARBA" id="ARBA00022475"/>
    </source>
</evidence>
<evidence type="ECO:0000256" key="6">
    <source>
        <dbReference type="SAM" id="Phobius"/>
    </source>
</evidence>
<keyword evidence="4 6" id="KW-1133">Transmembrane helix</keyword>
<comment type="subcellular location">
    <subcellularLocation>
        <location evidence="1">Cell membrane</location>
        <topology evidence="1">Multi-pass membrane protein</topology>
    </subcellularLocation>
</comment>
<keyword evidence="9" id="KW-1185">Reference proteome</keyword>
<dbReference type="SUPFAM" id="SSF109755">
    <property type="entry name" value="PhoU-like"/>
    <property type="match status" value="1"/>
</dbReference>
<evidence type="ECO:0000256" key="4">
    <source>
        <dbReference type="ARBA" id="ARBA00022989"/>
    </source>
</evidence>
<dbReference type="Pfam" id="PF02690">
    <property type="entry name" value="Na_Pi_cotrans"/>
    <property type="match status" value="1"/>
</dbReference>
<evidence type="ECO:0000256" key="1">
    <source>
        <dbReference type="ARBA" id="ARBA00004651"/>
    </source>
</evidence>
<protein>
    <submittedName>
        <fullName evidence="8">Na/Pi cotransporter family protein</fullName>
    </submittedName>
</protein>
<dbReference type="PANTHER" id="PTHR10010">
    <property type="entry name" value="SOLUTE CARRIER FAMILY 34 SODIUM PHOSPHATE , MEMBER 2-RELATED"/>
    <property type="match status" value="1"/>
</dbReference>
<feature type="transmembrane region" description="Helical" evidence="6">
    <location>
        <begin position="211"/>
        <end position="231"/>
    </location>
</feature>
<feature type="domain" description="PhoU" evidence="7">
    <location>
        <begin position="341"/>
        <end position="420"/>
    </location>
</feature>
<evidence type="ECO:0000256" key="3">
    <source>
        <dbReference type="ARBA" id="ARBA00022692"/>
    </source>
</evidence>
<keyword evidence="2" id="KW-1003">Cell membrane</keyword>
<evidence type="ECO:0000313" key="8">
    <source>
        <dbReference type="EMBL" id="UXN71894.1"/>
    </source>
</evidence>
<feature type="transmembrane region" description="Helical" evidence="6">
    <location>
        <begin position="251"/>
        <end position="270"/>
    </location>
</feature>
<keyword evidence="5 6" id="KW-0472">Membrane</keyword>
<evidence type="ECO:0000259" key="7">
    <source>
        <dbReference type="Pfam" id="PF01895"/>
    </source>
</evidence>
<reference evidence="8 9" key="1">
    <citation type="submission" date="2022-09" db="EMBL/GenBank/DDBJ databases">
        <title>Interaction between co-microsymbionts with complementary sets of symbiotic genes in legume-rhizobium systems.</title>
        <authorList>
            <person name="Safronova V."/>
            <person name="Sazanova A."/>
            <person name="Afonin A."/>
            <person name="Chirak E."/>
        </authorList>
    </citation>
    <scope>NUCLEOTIDE SEQUENCE [LARGE SCALE GENOMIC DNA]</scope>
    <source>
        <strain evidence="8 9">A18/4-1</strain>
    </source>
</reference>
<dbReference type="InterPro" id="IPR026022">
    <property type="entry name" value="PhoU_dom"/>
</dbReference>